<evidence type="ECO:0000313" key="2">
    <source>
        <dbReference type="Proteomes" id="UP001529085"/>
    </source>
</evidence>
<reference evidence="1 2" key="1">
    <citation type="submission" date="2023-03" db="EMBL/GenBank/DDBJ databases">
        <title>Strain YYF002 represents a novel species in the genus Winogradskyella isolated from seawater.</title>
        <authorList>
            <person name="Fu Z.-Y."/>
        </authorList>
    </citation>
    <scope>NUCLEOTIDE SEQUENCE [LARGE SCALE GENOMIC DNA]</scope>
    <source>
        <strain evidence="1 2">YYF002</strain>
    </source>
</reference>
<dbReference type="Proteomes" id="UP001529085">
    <property type="component" value="Unassembled WGS sequence"/>
</dbReference>
<dbReference type="Gene3D" id="2.60.40.10">
    <property type="entry name" value="Immunoglobulins"/>
    <property type="match status" value="1"/>
</dbReference>
<dbReference type="SUPFAM" id="SSF49299">
    <property type="entry name" value="PKD domain"/>
    <property type="match status" value="1"/>
</dbReference>
<gene>
    <name evidence="1" type="ORF">P7122_08290</name>
</gene>
<dbReference type="SUPFAM" id="SSF49785">
    <property type="entry name" value="Galactose-binding domain-like"/>
    <property type="match status" value="1"/>
</dbReference>
<name>A0ABT6G1F9_9FLAO</name>
<keyword evidence="2" id="KW-1185">Reference proteome</keyword>
<dbReference type="InterPro" id="IPR035986">
    <property type="entry name" value="PKD_dom_sf"/>
</dbReference>
<dbReference type="EMBL" id="JARSBN010000004">
    <property type="protein sequence ID" value="MDG4715868.1"/>
    <property type="molecule type" value="Genomic_DNA"/>
</dbReference>
<sequence>MKIIKQQLKFLLLVLVVFGCTKEDDNTDFVNQIEPPTNISVDVTVTQDNTGLVTLRPSGEGVTGYVIDFGDGSEVSELIGPGEDISHTYQEGVYDVVVTANGLTDETTSITQEVVVSFQAPQNLVVEITNDPALSKTVNVTANAEFATFFEVDFGEVPGADPVSANIGETISYTFEEAGVYTITVEALGAAIETTTYTEDFEVTAILQPLASAPAPPAREEGDVISIFSSAYNNVPGTDYFPDWGQAGQGSGWAMFDLGGDEMLQYVNLSYQGIALAEGTTVDVSQMEYLHLDVWTAEAVTDIETSLINNASGTVTEAPATRSLTANNWTSIDIPISEYTDQGLTVSEIFQLKFVGTPWAAGTVFIDNIYFWKTPTAPSPLVGTWVLAPEAGALGVGPAVGDTGWWSCDAVCVADRACQYDDEFVFGSDGSFTNNLGSETWVEGWQGGSEACGTPVAPYDGNAVATYVHNQAAGTVTINGTGAYIGLPKANNEGELPNVAVPESITYDVTFINENTISVVIESGAGVFWQYKLVRSGAPSPIVGTWVLAPEAGALAVGPALGDTSWWSCDAACVGDRACQYDDQFVFGPDGSFSNVLGADTWVEGWQGGSDACGAPVAPYDGSASATYTFDESAGTITINGTGAYIGIPKANNEGELPNVAVPSTIIYNVSMENSTTMNVHIESGAGVFWQYKLVKI</sequence>
<dbReference type="InterPro" id="IPR008979">
    <property type="entry name" value="Galactose-bd-like_sf"/>
</dbReference>
<proteinExistence type="predicted"/>
<protein>
    <recommendedName>
        <fullName evidence="3">PKD domain-containing protein</fullName>
    </recommendedName>
</protein>
<dbReference type="Gene3D" id="2.60.120.430">
    <property type="entry name" value="Galactose-binding lectin"/>
    <property type="match status" value="1"/>
</dbReference>
<dbReference type="InterPro" id="IPR013783">
    <property type="entry name" value="Ig-like_fold"/>
</dbReference>
<comment type="caution">
    <text evidence="1">The sequence shown here is derived from an EMBL/GenBank/DDBJ whole genome shotgun (WGS) entry which is preliminary data.</text>
</comment>
<accession>A0ABT6G1F9</accession>
<evidence type="ECO:0008006" key="3">
    <source>
        <dbReference type="Google" id="ProtNLM"/>
    </source>
</evidence>
<evidence type="ECO:0000313" key="1">
    <source>
        <dbReference type="EMBL" id="MDG4715868.1"/>
    </source>
</evidence>
<organism evidence="1 2">
    <name type="scientific">Winogradskyella marincola</name>
    <dbReference type="NCBI Taxonomy" id="3037795"/>
    <lineage>
        <taxon>Bacteria</taxon>
        <taxon>Pseudomonadati</taxon>
        <taxon>Bacteroidota</taxon>
        <taxon>Flavobacteriia</taxon>
        <taxon>Flavobacteriales</taxon>
        <taxon>Flavobacteriaceae</taxon>
        <taxon>Winogradskyella</taxon>
    </lineage>
</organism>
<dbReference type="PROSITE" id="PS51257">
    <property type="entry name" value="PROKAR_LIPOPROTEIN"/>
    <property type="match status" value="1"/>
</dbReference>
<dbReference type="RefSeq" id="WP_278005324.1">
    <property type="nucleotide sequence ID" value="NZ_JARSBN010000004.1"/>
</dbReference>